<dbReference type="EMBL" id="VRTY01000083">
    <property type="protein sequence ID" value="TXK33888.1"/>
    <property type="molecule type" value="Genomic_DNA"/>
</dbReference>
<keyword evidence="1" id="KW-0812">Transmembrane</keyword>
<comment type="caution">
    <text evidence="2">The sequence shown here is derived from an EMBL/GenBank/DDBJ whole genome shotgun (WGS) entry which is preliminary data.</text>
</comment>
<dbReference type="SUPFAM" id="SSF49785">
    <property type="entry name" value="Galactose-binding domain-like"/>
    <property type="match status" value="1"/>
</dbReference>
<gene>
    <name evidence="2" type="ORF">FVR03_18180</name>
</gene>
<keyword evidence="3" id="KW-1185">Reference proteome</keyword>
<reference evidence="2 3" key="1">
    <citation type="submission" date="2019-08" db="EMBL/GenBank/DDBJ databases">
        <authorList>
            <person name="Shi S."/>
        </authorList>
    </citation>
    <scope>NUCLEOTIDE SEQUENCE [LARGE SCALE GENOMIC DNA]</scope>
    <source>
        <strain evidence="2 3">GY10130</strain>
    </source>
</reference>
<feature type="transmembrane region" description="Helical" evidence="1">
    <location>
        <begin position="407"/>
        <end position="428"/>
    </location>
</feature>
<dbReference type="AlphaFoldDB" id="A0A5C8J8Z7"/>
<dbReference type="Proteomes" id="UP000321926">
    <property type="component" value="Unassembled WGS sequence"/>
</dbReference>
<proteinExistence type="predicted"/>
<evidence type="ECO:0000313" key="2">
    <source>
        <dbReference type="EMBL" id="TXK33888.1"/>
    </source>
</evidence>
<dbReference type="InterPro" id="IPR025060">
    <property type="entry name" value="DUF3999"/>
</dbReference>
<organism evidence="2 3">
    <name type="scientific">Pontibacter qinzhouensis</name>
    <dbReference type="NCBI Taxonomy" id="2603253"/>
    <lineage>
        <taxon>Bacteria</taxon>
        <taxon>Pseudomonadati</taxon>
        <taxon>Bacteroidota</taxon>
        <taxon>Cytophagia</taxon>
        <taxon>Cytophagales</taxon>
        <taxon>Hymenobacteraceae</taxon>
        <taxon>Pontibacter</taxon>
    </lineage>
</organism>
<sequence>MMPTLPPFYQTHPPMRLSFKLLLLQVLWLTCLVPTKAQDYKWQAPVPAPAQNGYHSLLLPPDITGRLQHNLADIRLYDAAGKEVPYLLRTEEPVQYRKLFRPYKTVSYTHRTGCCSELIIENQEQRKINNISLLIRNADVQKQVALSGSDNRQDWYVLKAKDVLYAIENTQGTTEVKLLNFPLNDYKYLRLVLNDSSSAPLNIVNAGYYDTHSENGKYTLIPQQSISRTDSAATQKTHLHLQFPQPVYPERLELEINSPSLYYRPARLLTEAESSTNRRRGLFRKQKRRRVKSVASLPFTLTSNTLATVELPRRQAEELVIEIDNGDNAPLDITSVKAYQLNRYLVANLEAGKSYLLRFGDENRAAPVYELQHFEADIPTDVPVLEPEAASPITTAPKAKKAPSSNILIWVALAVVLAGLGLMTVRLLNEMKKSR</sequence>
<accession>A0A5C8J8Z7</accession>
<dbReference type="InterPro" id="IPR008979">
    <property type="entry name" value="Galactose-bd-like_sf"/>
</dbReference>
<keyword evidence="1" id="KW-0472">Membrane</keyword>
<dbReference type="Pfam" id="PF13163">
    <property type="entry name" value="DUF3999"/>
    <property type="match status" value="1"/>
</dbReference>
<name>A0A5C8J8Z7_9BACT</name>
<evidence type="ECO:0000313" key="3">
    <source>
        <dbReference type="Proteomes" id="UP000321926"/>
    </source>
</evidence>
<keyword evidence="1" id="KW-1133">Transmembrane helix</keyword>
<dbReference type="RefSeq" id="WP_147923193.1">
    <property type="nucleotide sequence ID" value="NZ_VRTY01000083.1"/>
</dbReference>
<evidence type="ECO:0000256" key="1">
    <source>
        <dbReference type="SAM" id="Phobius"/>
    </source>
</evidence>
<dbReference type="OrthoDB" id="994644at2"/>
<protein>
    <submittedName>
        <fullName evidence="2">DUF3999 domain-containing protein</fullName>
    </submittedName>
</protein>